<name>A0A9N8HWR0_9STRA</name>
<evidence type="ECO:0000313" key="1">
    <source>
        <dbReference type="EMBL" id="CAB9527575.1"/>
    </source>
</evidence>
<evidence type="ECO:0000313" key="2">
    <source>
        <dbReference type="Proteomes" id="UP001153069"/>
    </source>
</evidence>
<keyword evidence="2" id="KW-1185">Reference proteome</keyword>
<dbReference type="Proteomes" id="UP001153069">
    <property type="component" value="Unassembled WGS sequence"/>
</dbReference>
<proteinExistence type="predicted"/>
<gene>
    <name evidence="1" type="ORF">SEMRO_2021_G311390.1</name>
</gene>
<feature type="non-terminal residue" evidence="1">
    <location>
        <position position="1"/>
    </location>
</feature>
<organism evidence="1 2">
    <name type="scientific">Seminavis robusta</name>
    <dbReference type="NCBI Taxonomy" id="568900"/>
    <lineage>
        <taxon>Eukaryota</taxon>
        <taxon>Sar</taxon>
        <taxon>Stramenopiles</taxon>
        <taxon>Ochrophyta</taxon>
        <taxon>Bacillariophyta</taxon>
        <taxon>Bacillariophyceae</taxon>
        <taxon>Bacillariophycidae</taxon>
        <taxon>Naviculales</taxon>
        <taxon>Naviculaceae</taxon>
        <taxon>Seminavis</taxon>
    </lineage>
</organism>
<sequence length="226" mass="25382">PAGEGTGLKLGWDSSRGCYAQIRAWHPYDCGGGRRSCPLELRYRPWLSLYSQHEILWGRAGSLPPPRNPNAVKGSWEANTTKDIAAGFDALCSVILQSGIQTLYIESLDHDLAADILYNHLMYTPNEITHLEFRPFGTWGDSPFQTDNKTNKKRRHIHLCAKLIQQSFRPYPNIMVEGLNDYFQTDISRFFQKKKVPPASAILTCGALGILTTVDEIVLLSMEVDA</sequence>
<dbReference type="EMBL" id="CAICTM010002019">
    <property type="protein sequence ID" value="CAB9527575.1"/>
    <property type="molecule type" value="Genomic_DNA"/>
</dbReference>
<accession>A0A9N8HWR0</accession>
<protein>
    <submittedName>
        <fullName evidence="1">Uncharacterized protein</fullName>
    </submittedName>
</protein>
<reference evidence="1" key="1">
    <citation type="submission" date="2020-06" db="EMBL/GenBank/DDBJ databases">
        <authorList>
            <consortium name="Plant Systems Biology data submission"/>
        </authorList>
    </citation>
    <scope>NUCLEOTIDE SEQUENCE</scope>
    <source>
        <strain evidence="1">D6</strain>
    </source>
</reference>
<comment type="caution">
    <text evidence="1">The sequence shown here is derived from an EMBL/GenBank/DDBJ whole genome shotgun (WGS) entry which is preliminary data.</text>
</comment>
<dbReference type="AlphaFoldDB" id="A0A9N8HWR0"/>